<dbReference type="EC" id="1.14.11.27" evidence="4"/>
<dbReference type="Gene3D" id="2.60.120.650">
    <property type="entry name" value="Cupin"/>
    <property type="match status" value="1"/>
</dbReference>
<comment type="cofactor">
    <cofactor evidence="1">
        <name>Fe(2+)</name>
        <dbReference type="ChEBI" id="CHEBI:29033"/>
    </cofactor>
</comment>
<dbReference type="InterPro" id="IPR011011">
    <property type="entry name" value="Znf_FYVE_PHD"/>
</dbReference>
<dbReference type="OrthoDB" id="5876800at2759"/>
<evidence type="ECO:0000256" key="7">
    <source>
        <dbReference type="ARBA" id="ARBA00022771"/>
    </source>
</evidence>
<feature type="domain" description="JmjC" evidence="17">
    <location>
        <begin position="235"/>
        <end position="392"/>
    </location>
</feature>
<dbReference type="EMBL" id="LT598469">
    <property type="protein sequence ID" value="SCV01586.1"/>
    <property type="molecule type" value="Genomic_DNA"/>
</dbReference>
<evidence type="ECO:0000313" key="19">
    <source>
        <dbReference type="Proteomes" id="UP000191024"/>
    </source>
</evidence>
<keyword evidence="9" id="KW-0560">Oxidoreductase</keyword>
<accession>A0A1G4KBD7</accession>
<dbReference type="CDD" id="cd15517">
    <property type="entry name" value="PHD_TCF19_like"/>
    <property type="match status" value="1"/>
</dbReference>
<comment type="catalytic activity">
    <reaction evidence="15">
        <text>N(6),N(6)-dimethyl-L-lysyl(36)-[histone H3] + 2 2-oxoglutarate + 2 O2 = L-lysyl(36)-[histone H3] + 2 formaldehyde + 2 succinate + 2 CO2</text>
        <dbReference type="Rhea" id="RHEA:42032"/>
        <dbReference type="Rhea" id="RHEA-COMP:9785"/>
        <dbReference type="Rhea" id="RHEA-COMP:9787"/>
        <dbReference type="ChEBI" id="CHEBI:15379"/>
        <dbReference type="ChEBI" id="CHEBI:16526"/>
        <dbReference type="ChEBI" id="CHEBI:16810"/>
        <dbReference type="ChEBI" id="CHEBI:16842"/>
        <dbReference type="ChEBI" id="CHEBI:29969"/>
        <dbReference type="ChEBI" id="CHEBI:30031"/>
        <dbReference type="ChEBI" id="CHEBI:61976"/>
        <dbReference type="EC" id="1.14.11.27"/>
    </reaction>
</comment>
<keyword evidence="13" id="KW-0539">Nucleus</keyword>
<evidence type="ECO:0000256" key="6">
    <source>
        <dbReference type="ARBA" id="ARBA00022723"/>
    </source>
</evidence>
<dbReference type="InterPro" id="IPR050690">
    <property type="entry name" value="JHDM1_Histone_Demethylase"/>
</dbReference>
<dbReference type="STRING" id="1230905.A0A1G4KBD7"/>
<keyword evidence="12" id="KW-0804">Transcription</keyword>
<dbReference type="SUPFAM" id="SSF51197">
    <property type="entry name" value="Clavaminate synthase-like"/>
    <property type="match status" value="1"/>
</dbReference>
<dbReference type="GO" id="GO:0008270">
    <property type="term" value="F:zinc ion binding"/>
    <property type="evidence" value="ECO:0007669"/>
    <property type="project" value="UniProtKB-KW"/>
</dbReference>
<evidence type="ECO:0000259" key="17">
    <source>
        <dbReference type="PROSITE" id="PS51184"/>
    </source>
</evidence>
<keyword evidence="10" id="KW-0408">Iron</keyword>
<keyword evidence="6" id="KW-0479">Metal-binding</keyword>
<evidence type="ECO:0000256" key="9">
    <source>
        <dbReference type="ARBA" id="ARBA00023002"/>
    </source>
</evidence>
<dbReference type="InterPro" id="IPR019787">
    <property type="entry name" value="Znf_PHD-finger"/>
</dbReference>
<dbReference type="SMART" id="SM00249">
    <property type="entry name" value="PHD"/>
    <property type="match status" value="1"/>
</dbReference>
<dbReference type="Proteomes" id="UP000191024">
    <property type="component" value="Chromosome G"/>
</dbReference>
<reference evidence="18 19" key="1">
    <citation type="submission" date="2016-03" db="EMBL/GenBank/DDBJ databases">
        <authorList>
            <person name="Devillers H."/>
        </authorList>
    </citation>
    <scope>NUCLEOTIDE SEQUENCE [LARGE SCALE GENOMIC DNA]</scope>
    <source>
        <strain evidence="18">CBS 11717</strain>
    </source>
</reference>
<dbReference type="InterPro" id="IPR013083">
    <property type="entry name" value="Znf_RING/FYVE/PHD"/>
</dbReference>
<evidence type="ECO:0000313" key="18">
    <source>
        <dbReference type="EMBL" id="SCV01586.1"/>
    </source>
</evidence>
<dbReference type="GO" id="GO:0140680">
    <property type="term" value="F:histone H3K36me/H3K36me2 demethylase activity"/>
    <property type="evidence" value="ECO:0007669"/>
    <property type="project" value="UniProtKB-EC"/>
</dbReference>
<keyword evidence="7" id="KW-0863">Zinc-finger</keyword>
<dbReference type="AlphaFoldDB" id="A0A1G4KBD7"/>
<keyword evidence="11" id="KW-0805">Transcription regulation</keyword>
<evidence type="ECO:0000256" key="1">
    <source>
        <dbReference type="ARBA" id="ARBA00001954"/>
    </source>
</evidence>
<dbReference type="PROSITE" id="PS51184">
    <property type="entry name" value="JMJC"/>
    <property type="match status" value="1"/>
</dbReference>
<comment type="subcellular location">
    <subcellularLocation>
        <location evidence="2">Nucleus</location>
    </subcellularLocation>
</comment>
<dbReference type="InterPro" id="IPR003347">
    <property type="entry name" value="JmjC_dom"/>
</dbReference>
<evidence type="ECO:0000256" key="2">
    <source>
        <dbReference type="ARBA" id="ARBA00004123"/>
    </source>
</evidence>
<evidence type="ECO:0000256" key="13">
    <source>
        <dbReference type="ARBA" id="ARBA00023242"/>
    </source>
</evidence>
<dbReference type="Gene3D" id="3.30.40.10">
    <property type="entry name" value="Zinc/RING finger domain, C3HC4 (zinc finger)"/>
    <property type="match status" value="1"/>
</dbReference>
<evidence type="ECO:0000256" key="3">
    <source>
        <dbReference type="ARBA" id="ARBA00008037"/>
    </source>
</evidence>
<comment type="similarity">
    <text evidence="3">Belongs to the JHDM1 histone demethylase family.</text>
</comment>
<evidence type="ECO:0000256" key="10">
    <source>
        <dbReference type="ARBA" id="ARBA00023004"/>
    </source>
</evidence>
<name>A0A1G4KBD7_9SACH</name>
<gene>
    <name evidence="18" type="ORF">LAMI_0G12398G</name>
</gene>
<keyword evidence="8" id="KW-0862">Zinc</keyword>
<evidence type="ECO:0000256" key="8">
    <source>
        <dbReference type="ARBA" id="ARBA00022833"/>
    </source>
</evidence>
<evidence type="ECO:0000256" key="11">
    <source>
        <dbReference type="ARBA" id="ARBA00023015"/>
    </source>
</evidence>
<dbReference type="Pfam" id="PF00628">
    <property type="entry name" value="PHD"/>
    <property type="match status" value="1"/>
</dbReference>
<dbReference type="InterPro" id="IPR001965">
    <property type="entry name" value="Znf_PHD"/>
</dbReference>
<dbReference type="GO" id="GO:0005634">
    <property type="term" value="C:nucleus"/>
    <property type="evidence" value="ECO:0007669"/>
    <property type="project" value="UniProtKB-SubCell"/>
</dbReference>
<organism evidence="18 19">
    <name type="scientific">Lachancea mirantina</name>
    <dbReference type="NCBI Taxonomy" id="1230905"/>
    <lineage>
        <taxon>Eukaryota</taxon>
        <taxon>Fungi</taxon>
        <taxon>Dikarya</taxon>
        <taxon>Ascomycota</taxon>
        <taxon>Saccharomycotina</taxon>
        <taxon>Saccharomycetes</taxon>
        <taxon>Saccharomycetales</taxon>
        <taxon>Saccharomycetaceae</taxon>
        <taxon>Lachancea</taxon>
    </lineage>
</organism>
<dbReference type="SUPFAM" id="SSF57903">
    <property type="entry name" value="FYVE/PHD zinc finger"/>
    <property type="match status" value="1"/>
</dbReference>
<evidence type="ECO:0000256" key="12">
    <source>
        <dbReference type="ARBA" id="ARBA00023163"/>
    </source>
</evidence>
<feature type="compositionally biased region" description="Basic and acidic residues" evidence="16">
    <location>
        <begin position="74"/>
        <end position="86"/>
    </location>
</feature>
<protein>
    <recommendedName>
        <fullName evidence="5">JmjC domain-containing histone demethylation protein 1</fullName>
        <ecNumber evidence="4">1.14.11.27</ecNumber>
    </recommendedName>
    <alternativeName>
        <fullName evidence="14">[Histone-H3]-lysine-36 demethylase 1</fullName>
    </alternativeName>
</protein>
<dbReference type="PANTHER" id="PTHR23123">
    <property type="entry name" value="PHD/F-BOX CONTAINING PROTEIN"/>
    <property type="match status" value="1"/>
</dbReference>
<evidence type="ECO:0000256" key="5">
    <source>
        <dbReference type="ARBA" id="ARBA00015153"/>
    </source>
</evidence>
<evidence type="ECO:0000256" key="4">
    <source>
        <dbReference type="ARBA" id="ARBA00013246"/>
    </source>
</evidence>
<keyword evidence="19" id="KW-1185">Reference proteome</keyword>
<evidence type="ECO:0000256" key="15">
    <source>
        <dbReference type="ARBA" id="ARBA00047915"/>
    </source>
</evidence>
<evidence type="ECO:0000256" key="16">
    <source>
        <dbReference type="SAM" id="MobiDB-lite"/>
    </source>
</evidence>
<evidence type="ECO:0000256" key="14">
    <source>
        <dbReference type="ARBA" id="ARBA00031083"/>
    </source>
</evidence>
<sequence>MDSCLFCEGDGSDETFWVQCEVCPQWAHVNCIPLESISSQRRPRKAAEISQFSCNKHGKTLLVLRDNVSHKRSPKDSGVDKPDAKRRGLRRKKEVDYIALNDGGEKRLKTEHPHVSAFLKCFDQWENTSNVMDATDFETNFNSIAIPIKINDPENSGMKVPDLGTLTQSDHGTARPEFSVEGLTEVLGPDYSIDVMDVQSQENSRWPMREWNDYFTNTSAERRDRIRNVISLEVSHIDGFKTGIRRPKAVDNNDLVSKVWHEIDDETEPPKVTKYILMSVANAYTDFHLDFAGTSVYYNIISGAKKFILFPPTEHNLQKYCDWCQSDHQNLIFLGDQLEKGIAMDLRSSDLFMIPSGYIHAVYTPVDSLIIGGNFLTVRDILTQLRVVEIERLTKVPKRFTFPNFDAVMGKTCEYLVNSSNRDIVSKPQILALLRYMRDPKVKYKPVKSSRKRDLIDALEKQILG</sequence>
<feature type="region of interest" description="Disordered" evidence="16">
    <location>
        <begin position="67"/>
        <end position="89"/>
    </location>
</feature>
<dbReference type="SMART" id="SM00558">
    <property type="entry name" value="JmjC"/>
    <property type="match status" value="1"/>
</dbReference>
<proteinExistence type="inferred from homology"/>